<dbReference type="Proteomes" id="UP000191135">
    <property type="component" value="Plasmid pMM593"/>
</dbReference>
<keyword evidence="4" id="KW-0614">Plasmid</keyword>
<name>A0A1U9Z838_9HYPH</name>
<dbReference type="SUPFAM" id="SSF51735">
    <property type="entry name" value="NAD(P)-binding Rossmann-fold domains"/>
    <property type="match status" value="1"/>
</dbReference>
<keyword evidence="2" id="KW-1133">Transmembrane helix</keyword>
<dbReference type="Gene3D" id="1.10.287.70">
    <property type="match status" value="1"/>
</dbReference>
<dbReference type="InterPro" id="IPR013099">
    <property type="entry name" value="K_chnl_dom"/>
</dbReference>
<dbReference type="InterPro" id="IPR003148">
    <property type="entry name" value="RCK_N"/>
</dbReference>
<dbReference type="Gene3D" id="3.40.50.720">
    <property type="entry name" value="NAD(P)-binding Rossmann-like Domain"/>
    <property type="match status" value="1"/>
</dbReference>
<evidence type="ECO:0000313" key="4">
    <source>
        <dbReference type="EMBL" id="AQZ53816.1"/>
    </source>
</evidence>
<dbReference type="InterPro" id="IPR050721">
    <property type="entry name" value="Trk_Ktr_HKT_K-transport"/>
</dbReference>
<evidence type="ECO:0000256" key="2">
    <source>
        <dbReference type="SAM" id="Phobius"/>
    </source>
</evidence>
<keyword evidence="4" id="KW-0406">Ion transport</keyword>
<dbReference type="PANTHER" id="PTHR43833:SF11">
    <property type="entry name" value="VOLTAGE-GATED POTASSIUM CHANNEL KCH"/>
    <property type="match status" value="1"/>
</dbReference>
<dbReference type="EMBL" id="CP020331">
    <property type="protein sequence ID" value="AQZ53816.1"/>
    <property type="molecule type" value="Genomic_DNA"/>
</dbReference>
<accession>A0A1U9Z838</accession>
<dbReference type="PANTHER" id="PTHR43833">
    <property type="entry name" value="POTASSIUM CHANNEL PROTEIN 2-RELATED-RELATED"/>
    <property type="match status" value="1"/>
</dbReference>
<keyword evidence="4" id="KW-0407">Ion channel</keyword>
<dbReference type="OrthoDB" id="9799090at2"/>
<geneLocation type="plasmid" evidence="5">
    <name>pmm593</name>
</geneLocation>
<dbReference type="AlphaFoldDB" id="A0A1U9Z838"/>
<sequence length="405" mass="43460">MKQSNRPFWVGMARGKHWRSIHMGWWFPHVPLALAIGIGGLLQLLPAFGSLQSMISVLPVPVSDLSGLSVGFKALAIRGVSQELVGGLLTLLSIGLLWRSRLAWVLTLLMTAASLVMQLILHSDPNTALVAYSVFLLISLLLTRQSFHRASLTIGTLFALVGILLTVGYGVLGSYVLGKGFSPAIGNFGAALYFTVVTMSTVGYGDITPHTDDARLFTMSLIVLGLVVFATSLTTIAGPVINRRMMSLLQPRKKHMKRTDHIIVAGQNALARNVVKSLEKRGTQVTAIWATAPQAGIEPPDDLIVGDATNSEVLESAGVSQARAVLALQDSDSDNAFVSLAAKDVNPEVRTLLAVNDAHNMDRMRRVKPDAVLALPVIGAELVAMALSGEEIKTDHLLDQLLRLG</sequence>
<keyword evidence="2" id="KW-0472">Membrane</keyword>
<dbReference type="KEGG" id="mmed:Mame_04524"/>
<keyword evidence="4" id="KW-0813">Transport</keyword>
<feature type="transmembrane region" description="Helical" evidence="2">
    <location>
        <begin position="102"/>
        <end position="121"/>
    </location>
</feature>
<dbReference type="GO" id="GO:0005886">
    <property type="term" value="C:plasma membrane"/>
    <property type="evidence" value="ECO:0007669"/>
    <property type="project" value="UniProtKB-SubCell"/>
</dbReference>
<proteinExistence type="predicted"/>
<gene>
    <name evidence="4" type="primary">kch</name>
    <name evidence="4" type="ORF">Mame_04524</name>
</gene>
<dbReference type="PROSITE" id="PS51201">
    <property type="entry name" value="RCK_N"/>
    <property type="match status" value="1"/>
</dbReference>
<dbReference type="RefSeq" id="WP_155122262.1">
    <property type="nucleotide sequence ID" value="NZ_AQWH01000053.1"/>
</dbReference>
<dbReference type="InterPro" id="IPR036291">
    <property type="entry name" value="NAD(P)-bd_dom_sf"/>
</dbReference>
<dbReference type="GO" id="GO:0034220">
    <property type="term" value="P:monoatomic ion transmembrane transport"/>
    <property type="evidence" value="ECO:0007669"/>
    <property type="project" value="UniProtKB-KW"/>
</dbReference>
<dbReference type="GO" id="GO:0006813">
    <property type="term" value="P:potassium ion transport"/>
    <property type="evidence" value="ECO:0007669"/>
    <property type="project" value="InterPro"/>
</dbReference>
<organism evidence="4 5">
    <name type="scientific">Martelella mediterranea DSM 17316</name>
    <dbReference type="NCBI Taxonomy" id="1122214"/>
    <lineage>
        <taxon>Bacteria</taxon>
        <taxon>Pseudomonadati</taxon>
        <taxon>Pseudomonadota</taxon>
        <taxon>Alphaproteobacteria</taxon>
        <taxon>Hyphomicrobiales</taxon>
        <taxon>Aurantimonadaceae</taxon>
        <taxon>Martelella</taxon>
    </lineage>
</organism>
<comment type="subcellular location">
    <subcellularLocation>
        <location evidence="1">Cell membrane</location>
        <topology evidence="1">Multi-pass membrane protein</topology>
    </subcellularLocation>
</comment>
<evidence type="ECO:0000256" key="1">
    <source>
        <dbReference type="ARBA" id="ARBA00004651"/>
    </source>
</evidence>
<dbReference type="Pfam" id="PF07885">
    <property type="entry name" value="Ion_trans_2"/>
    <property type="match status" value="1"/>
</dbReference>
<dbReference type="SUPFAM" id="SSF81324">
    <property type="entry name" value="Voltage-gated potassium channels"/>
    <property type="match status" value="1"/>
</dbReference>
<keyword evidence="5" id="KW-1185">Reference proteome</keyword>
<feature type="transmembrane region" description="Helical" evidence="2">
    <location>
        <begin position="150"/>
        <end position="172"/>
    </location>
</feature>
<feature type="transmembrane region" description="Helical" evidence="2">
    <location>
        <begin position="184"/>
        <end position="204"/>
    </location>
</feature>
<feature type="transmembrane region" description="Helical" evidence="2">
    <location>
        <begin position="216"/>
        <end position="241"/>
    </location>
</feature>
<feature type="transmembrane region" description="Helical" evidence="2">
    <location>
        <begin position="75"/>
        <end position="97"/>
    </location>
</feature>
<dbReference type="Pfam" id="PF02254">
    <property type="entry name" value="TrkA_N"/>
    <property type="match status" value="1"/>
</dbReference>
<dbReference type="eggNOG" id="COG1226">
    <property type="taxonomic scope" value="Bacteria"/>
</dbReference>
<evidence type="ECO:0000313" key="5">
    <source>
        <dbReference type="Proteomes" id="UP000191135"/>
    </source>
</evidence>
<protein>
    <submittedName>
        <fullName evidence="4">Voltage-gated potassium channel Kch</fullName>
    </submittedName>
</protein>
<keyword evidence="2" id="KW-0812">Transmembrane</keyword>
<feature type="transmembrane region" description="Helical" evidence="2">
    <location>
        <begin position="127"/>
        <end position="143"/>
    </location>
</feature>
<feature type="domain" description="RCK N-terminal" evidence="3">
    <location>
        <begin position="259"/>
        <end position="373"/>
    </location>
</feature>
<reference evidence="4 5" key="1">
    <citation type="submission" date="2017-03" db="EMBL/GenBank/DDBJ databases">
        <title>Foreign affairs: Plasmid Transfer between Roseobacters and Rhizobia.</title>
        <authorList>
            <person name="Bartling P."/>
            <person name="Bunk B."/>
            <person name="Overmann J."/>
            <person name="Brinkmann H."/>
            <person name="Petersen J."/>
        </authorList>
    </citation>
    <scope>NUCLEOTIDE SEQUENCE [LARGE SCALE GENOMIC DNA]</scope>
    <source>
        <strain evidence="4 5">MACL11</strain>
        <plasmid evidence="5">Plasmid pmm593</plasmid>
    </source>
</reference>
<evidence type="ECO:0000259" key="3">
    <source>
        <dbReference type="PROSITE" id="PS51201"/>
    </source>
</evidence>